<evidence type="ECO:0000256" key="6">
    <source>
        <dbReference type="ARBA" id="ARBA00023136"/>
    </source>
</evidence>
<dbReference type="PRINTS" id="PR01130">
    <property type="entry name" value="DERENTRNSPRT"/>
</dbReference>
<dbReference type="GO" id="GO:0005337">
    <property type="term" value="F:nucleoside transmembrane transporter activity"/>
    <property type="evidence" value="ECO:0007669"/>
    <property type="project" value="InterPro"/>
</dbReference>
<dbReference type="EMBL" id="CAJPVJ010013144">
    <property type="protein sequence ID" value="CAG2174700.1"/>
    <property type="molecule type" value="Genomic_DNA"/>
</dbReference>
<feature type="transmembrane region" description="Helical" evidence="7">
    <location>
        <begin position="133"/>
        <end position="157"/>
    </location>
</feature>
<dbReference type="Gene3D" id="1.20.1250.20">
    <property type="entry name" value="MFS general substrate transporter like domains"/>
    <property type="match status" value="1"/>
</dbReference>
<organism evidence="8">
    <name type="scientific">Oppiella nova</name>
    <dbReference type="NCBI Taxonomy" id="334625"/>
    <lineage>
        <taxon>Eukaryota</taxon>
        <taxon>Metazoa</taxon>
        <taxon>Ecdysozoa</taxon>
        <taxon>Arthropoda</taxon>
        <taxon>Chelicerata</taxon>
        <taxon>Arachnida</taxon>
        <taxon>Acari</taxon>
        <taxon>Acariformes</taxon>
        <taxon>Sarcoptiformes</taxon>
        <taxon>Oribatida</taxon>
        <taxon>Brachypylina</taxon>
        <taxon>Oppioidea</taxon>
        <taxon>Oppiidae</taxon>
        <taxon>Oppiella</taxon>
    </lineage>
</organism>
<dbReference type="AlphaFoldDB" id="A0A7R9ME33"/>
<evidence type="ECO:0000256" key="3">
    <source>
        <dbReference type="ARBA" id="ARBA00022448"/>
    </source>
</evidence>
<dbReference type="OrthoDB" id="1856718at2759"/>
<evidence type="ECO:0008006" key="10">
    <source>
        <dbReference type="Google" id="ProtNLM"/>
    </source>
</evidence>
<dbReference type="GO" id="GO:0005886">
    <property type="term" value="C:plasma membrane"/>
    <property type="evidence" value="ECO:0007669"/>
    <property type="project" value="TreeGrafter"/>
</dbReference>
<feature type="transmembrane region" description="Helical" evidence="7">
    <location>
        <begin position="266"/>
        <end position="286"/>
    </location>
</feature>
<dbReference type="Pfam" id="PF01733">
    <property type="entry name" value="Nucleoside_tran"/>
    <property type="match status" value="1"/>
</dbReference>
<dbReference type="Proteomes" id="UP000728032">
    <property type="component" value="Unassembled WGS sequence"/>
</dbReference>
<feature type="transmembrane region" description="Helical" evidence="7">
    <location>
        <begin position="64"/>
        <end position="87"/>
    </location>
</feature>
<evidence type="ECO:0000256" key="4">
    <source>
        <dbReference type="ARBA" id="ARBA00022692"/>
    </source>
</evidence>
<keyword evidence="5 7" id="KW-1133">Transmembrane helix</keyword>
<name>A0A7R9ME33_9ACAR</name>
<keyword evidence="4 7" id="KW-0812">Transmembrane</keyword>
<evidence type="ECO:0000313" key="9">
    <source>
        <dbReference type="Proteomes" id="UP000728032"/>
    </source>
</evidence>
<dbReference type="InterPro" id="IPR036259">
    <property type="entry name" value="MFS_trans_sf"/>
</dbReference>
<dbReference type="SUPFAM" id="SSF103473">
    <property type="entry name" value="MFS general substrate transporter"/>
    <property type="match status" value="1"/>
</dbReference>
<evidence type="ECO:0000313" key="8">
    <source>
        <dbReference type="EMBL" id="CAD7657514.1"/>
    </source>
</evidence>
<feature type="transmembrane region" description="Helical" evidence="7">
    <location>
        <begin position="35"/>
        <end position="57"/>
    </location>
</feature>
<dbReference type="InterPro" id="IPR002259">
    <property type="entry name" value="Eqnu_transpt"/>
</dbReference>
<dbReference type="PANTHER" id="PTHR10332:SF80">
    <property type="entry name" value="EQUILIBRATIVE NUCLEOSIDE TRANSPORTER 2, ISOFORM A"/>
    <property type="match status" value="1"/>
</dbReference>
<reference evidence="8" key="1">
    <citation type="submission" date="2020-11" db="EMBL/GenBank/DDBJ databases">
        <authorList>
            <person name="Tran Van P."/>
        </authorList>
    </citation>
    <scope>NUCLEOTIDE SEQUENCE</scope>
</reference>
<feature type="transmembrane region" description="Helical" evidence="7">
    <location>
        <begin position="332"/>
        <end position="356"/>
    </location>
</feature>
<comment type="subcellular location">
    <subcellularLocation>
        <location evidence="1">Membrane</location>
        <topology evidence="1">Multi-pass membrane protein</topology>
    </subcellularLocation>
</comment>
<evidence type="ECO:0000256" key="5">
    <source>
        <dbReference type="ARBA" id="ARBA00022989"/>
    </source>
</evidence>
<feature type="transmembrane region" description="Helical" evidence="7">
    <location>
        <begin position="163"/>
        <end position="184"/>
    </location>
</feature>
<gene>
    <name evidence="8" type="ORF">ONB1V03_LOCUS14142</name>
</gene>
<feature type="transmembrane region" description="Helical" evidence="7">
    <location>
        <begin position="226"/>
        <end position="246"/>
    </location>
</feature>
<evidence type="ECO:0000256" key="1">
    <source>
        <dbReference type="ARBA" id="ARBA00004141"/>
    </source>
</evidence>
<keyword evidence="6 7" id="KW-0472">Membrane</keyword>
<feature type="transmembrane region" description="Helical" evidence="7">
    <location>
        <begin position="93"/>
        <end position="112"/>
    </location>
</feature>
<evidence type="ECO:0000256" key="2">
    <source>
        <dbReference type="ARBA" id="ARBA00007965"/>
    </source>
</evidence>
<keyword evidence="3" id="KW-0813">Transport</keyword>
<feature type="transmembrane region" description="Helical" evidence="7">
    <location>
        <begin position="368"/>
        <end position="394"/>
    </location>
</feature>
<dbReference type="PIRSF" id="PIRSF016379">
    <property type="entry name" value="ENT"/>
    <property type="match status" value="1"/>
</dbReference>
<evidence type="ECO:0000256" key="7">
    <source>
        <dbReference type="SAM" id="Phobius"/>
    </source>
</evidence>
<proteinExistence type="inferred from homology"/>
<accession>A0A7R9ME33</accession>
<keyword evidence="9" id="KW-1185">Reference proteome</keyword>
<dbReference type="EMBL" id="OC927969">
    <property type="protein sequence ID" value="CAD7657514.1"/>
    <property type="molecule type" value="Genomic_DNA"/>
</dbReference>
<comment type="similarity">
    <text evidence="2">Belongs to the SLC29A/ENT transporter (TC 2.A.57) family.</text>
</comment>
<dbReference type="PANTHER" id="PTHR10332">
    <property type="entry name" value="EQUILIBRATIVE NUCLEOSIDE TRANSPORTER"/>
    <property type="match status" value="1"/>
</dbReference>
<feature type="transmembrane region" description="Helical" evidence="7">
    <location>
        <begin position="298"/>
        <end position="320"/>
    </location>
</feature>
<protein>
    <recommendedName>
        <fullName evidence="10">Equilibrative nucleoside transporter 1</fullName>
    </recommendedName>
</protein>
<sequence>MVKYFEYKLTIPVTNTSLSDTAAAVKVEQTYRSDFLSYLGLAAQIPNVLFNVFNIIFQFGGKNLTLSITIAIVAEVILFIVTIILAMVDSSSWVPEFFIVTLATVVVLNIANGVYQNSVYGLAAKLPMKYSNAVVLGSNISGTFTSIVNIVAIALSPNVRVAAIYYFLAALLVLLACFDTYFALPINKFYRHYCMIEDTEVSSTVDTKGGDSKRSFPPYWAVFKQIWVQCFNVFMVFFVTLSIFPAVHAEIKPIDEAFFGDVTDKYYSAVNCFLVFNLFAMVGNVFPNWFTIPGPKYLWVPVVARVLFIPFFLFCNYNPGARQWPVLIDNDYVFIMGGVLLGLSSGYFSSLCMMYAPREVPPEHAGTAGMMAAACLVIGIFCGVNFSLVLSWAIKQDCSIYLEGQNETYL</sequence>